<keyword evidence="4" id="KW-1185">Reference proteome</keyword>
<dbReference type="CDD" id="cd05379">
    <property type="entry name" value="CAP_bacterial"/>
    <property type="match status" value="1"/>
</dbReference>
<feature type="domain" description="SCP" evidence="2">
    <location>
        <begin position="41"/>
        <end position="162"/>
    </location>
</feature>
<gene>
    <name evidence="3" type="ORF">Dcae01_02542</name>
</gene>
<evidence type="ECO:0000256" key="1">
    <source>
        <dbReference type="SAM" id="SignalP"/>
    </source>
</evidence>
<dbReference type="Gene3D" id="3.40.33.10">
    <property type="entry name" value="CAP"/>
    <property type="match status" value="1"/>
</dbReference>
<name>A0ABP9UE52_9DEIO</name>
<sequence>MLMWNPKRTLGALTALVALGLPGTTQAAPTPAEGQLITRLNQVRAQGVNCPGSGRRPVAGALSHSPELAAAARIQAGYMSSSGRITHTGADGSTPKVRAASTGVNAVSVTEIIYMGGGVNPEQAVRWWLNSAVHCYWMNENRYTHVGAAVVQGSRGTSYVMVLSSQPR</sequence>
<evidence type="ECO:0000313" key="4">
    <source>
        <dbReference type="Proteomes" id="UP001423409"/>
    </source>
</evidence>
<keyword evidence="1" id="KW-0732">Signal</keyword>
<feature type="chain" id="PRO_5046615682" description="SCP domain-containing protein" evidence="1">
    <location>
        <begin position="28"/>
        <end position="168"/>
    </location>
</feature>
<accession>A0ABP9UE52</accession>
<dbReference type="Pfam" id="PF00188">
    <property type="entry name" value="CAP"/>
    <property type="match status" value="1"/>
</dbReference>
<dbReference type="InterPro" id="IPR035940">
    <property type="entry name" value="CAP_sf"/>
</dbReference>
<proteinExistence type="predicted"/>
<dbReference type="EMBL" id="BAABQU010000033">
    <property type="protein sequence ID" value="GAA5441013.1"/>
    <property type="molecule type" value="Genomic_DNA"/>
</dbReference>
<feature type="signal peptide" evidence="1">
    <location>
        <begin position="1"/>
        <end position="27"/>
    </location>
</feature>
<protein>
    <recommendedName>
        <fullName evidence="2">SCP domain-containing protein</fullName>
    </recommendedName>
</protein>
<evidence type="ECO:0000259" key="2">
    <source>
        <dbReference type="Pfam" id="PF00188"/>
    </source>
</evidence>
<reference evidence="3 4" key="1">
    <citation type="submission" date="2024-02" db="EMBL/GenBank/DDBJ databases">
        <title>Deinococcus caeni NBRC 101312.</title>
        <authorList>
            <person name="Ichikawa N."/>
            <person name="Katano-Makiyama Y."/>
            <person name="Hidaka K."/>
        </authorList>
    </citation>
    <scope>NUCLEOTIDE SEQUENCE [LARGE SCALE GENOMIC DNA]</scope>
    <source>
        <strain evidence="3 4">NBRC 101312</strain>
    </source>
</reference>
<dbReference type="PANTHER" id="PTHR31157:SF1">
    <property type="entry name" value="SCP DOMAIN-CONTAINING PROTEIN"/>
    <property type="match status" value="1"/>
</dbReference>
<evidence type="ECO:0000313" key="3">
    <source>
        <dbReference type="EMBL" id="GAA5441013.1"/>
    </source>
</evidence>
<dbReference type="InterPro" id="IPR014044">
    <property type="entry name" value="CAP_dom"/>
</dbReference>
<dbReference type="Proteomes" id="UP001423409">
    <property type="component" value="Unassembled WGS sequence"/>
</dbReference>
<dbReference type="SUPFAM" id="SSF55797">
    <property type="entry name" value="PR-1-like"/>
    <property type="match status" value="1"/>
</dbReference>
<organism evidence="3 4">
    <name type="scientific">Deinococcus caeni</name>
    <dbReference type="NCBI Taxonomy" id="569127"/>
    <lineage>
        <taxon>Bacteria</taxon>
        <taxon>Thermotogati</taxon>
        <taxon>Deinococcota</taxon>
        <taxon>Deinococci</taxon>
        <taxon>Deinococcales</taxon>
        <taxon>Deinococcaceae</taxon>
        <taxon>Deinococcus</taxon>
    </lineage>
</organism>
<dbReference type="PANTHER" id="PTHR31157">
    <property type="entry name" value="SCP DOMAIN-CONTAINING PROTEIN"/>
    <property type="match status" value="1"/>
</dbReference>
<comment type="caution">
    <text evidence="3">The sequence shown here is derived from an EMBL/GenBank/DDBJ whole genome shotgun (WGS) entry which is preliminary data.</text>
</comment>